<gene>
    <name evidence="2" type="ORF">ACFO8Q_13085</name>
</gene>
<dbReference type="RefSeq" id="WP_380026234.1">
    <property type="nucleotide sequence ID" value="NZ_JBHSHC010000098.1"/>
</dbReference>
<accession>A0ABV9Q1A4</accession>
<proteinExistence type="predicted"/>
<comment type="caution">
    <text evidence="2">The sequence shown here is derived from an EMBL/GenBank/DDBJ whole genome shotgun (WGS) entry which is preliminary data.</text>
</comment>
<evidence type="ECO:0000256" key="1">
    <source>
        <dbReference type="SAM" id="MobiDB-lite"/>
    </source>
</evidence>
<feature type="region of interest" description="Disordered" evidence="1">
    <location>
        <begin position="84"/>
        <end position="108"/>
    </location>
</feature>
<sequence>MLKRIFNLSSPVGIALTVAGVVLALSPEARRVTRQALVKGTSLLLGAMDSAKSATAGLAAGVSESTAKLSGMLEEVKDSAMETMREDEDLVRGAAIDSGISENRPEIH</sequence>
<name>A0ABV9Q1A4_9BACL</name>
<dbReference type="Proteomes" id="UP001596002">
    <property type="component" value="Unassembled WGS sequence"/>
</dbReference>
<keyword evidence="3" id="KW-1185">Reference proteome</keyword>
<reference evidence="3" key="1">
    <citation type="journal article" date="2019" name="Int. J. Syst. Evol. Microbiol.">
        <title>The Global Catalogue of Microorganisms (GCM) 10K type strain sequencing project: providing services to taxonomists for standard genome sequencing and annotation.</title>
        <authorList>
            <consortium name="The Broad Institute Genomics Platform"/>
            <consortium name="The Broad Institute Genome Sequencing Center for Infectious Disease"/>
            <person name="Wu L."/>
            <person name="Ma J."/>
        </authorList>
    </citation>
    <scope>NUCLEOTIDE SEQUENCE [LARGE SCALE GENOMIC DNA]</scope>
    <source>
        <strain evidence="3">WYCCWR 12678</strain>
    </source>
</reference>
<protein>
    <recommendedName>
        <fullName evidence="4">DUF5132 domain-containing protein</fullName>
    </recommendedName>
</protein>
<evidence type="ECO:0008006" key="4">
    <source>
        <dbReference type="Google" id="ProtNLM"/>
    </source>
</evidence>
<evidence type="ECO:0000313" key="2">
    <source>
        <dbReference type="EMBL" id="MFC4768281.1"/>
    </source>
</evidence>
<evidence type="ECO:0000313" key="3">
    <source>
        <dbReference type="Proteomes" id="UP001596002"/>
    </source>
</evidence>
<organism evidence="2 3">
    <name type="scientific">Effusibacillus consociatus</name>
    <dbReference type="NCBI Taxonomy" id="1117041"/>
    <lineage>
        <taxon>Bacteria</taxon>
        <taxon>Bacillati</taxon>
        <taxon>Bacillota</taxon>
        <taxon>Bacilli</taxon>
        <taxon>Bacillales</taxon>
        <taxon>Alicyclobacillaceae</taxon>
        <taxon>Effusibacillus</taxon>
    </lineage>
</organism>
<dbReference type="EMBL" id="JBHSHC010000098">
    <property type="protein sequence ID" value="MFC4768281.1"/>
    <property type="molecule type" value="Genomic_DNA"/>
</dbReference>